<sequence>MKVGYQVTVSTKDVAFAAIKKVYITLVGQDGSSKPVKLKCKFHKEMQVESIGVCLLQIQLKKQGGIIIIDSWLPAKVEVESPDGKVYTFPIYHWLTDSNKHFFREGAGLFLSHALCCPHAVLQNDLTCFWAFLLCSQLCWTSRRRILR</sequence>
<dbReference type="InterPro" id="IPR001024">
    <property type="entry name" value="PLAT/LH2_dom"/>
</dbReference>
<evidence type="ECO:0000313" key="2">
    <source>
        <dbReference type="Ensembl" id="ENSORLP00015025149.1"/>
    </source>
</evidence>
<feature type="domain" description="PLAT" evidence="1">
    <location>
        <begin position="3"/>
        <end position="106"/>
    </location>
</feature>
<reference key="1">
    <citation type="journal article" date="2007" name="Nature">
        <title>The medaka draft genome and insights into vertebrate genome evolution.</title>
        <authorList>
            <person name="Kasahara M."/>
            <person name="Naruse K."/>
            <person name="Sasaki S."/>
            <person name="Nakatani Y."/>
            <person name="Qu W."/>
            <person name="Ahsan B."/>
            <person name="Yamada T."/>
            <person name="Nagayasu Y."/>
            <person name="Doi K."/>
            <person name="Kasai Y."/>
            <person name="Jindo T."/>
            <person name="Kobayashi D."/>
            <person name="Shimada A."/>
            <person name="Toyoda A."/>
            <person name="Kuroki Y."/>
            <person name="Fujiyama A."/>
            <person name="Sasaki T."/>
            <person name="Shimizu A."/>
            <person name="Asakawa S."/>
            <person name="Shimizu N."/>
            <person name="Hashimoto S."/>
            <person name="Yang J."/>
            <person name="Lee Y."/>
            <person name="Matsushima K."/>
            <person name="Sugano S."/>
            <person name="Sakaizumi M."/>
            <person name="Narita T."/>
            <person name="Ohishi K."/>
            <person name="Haga S."/>
            <person name="Ohta F."/>
            <person name="Nomoto H."/>
            <person name="Nogata K."/>
            <person name="Morishita T."/>
            <person name="Endo T."/>
            <person name="Shin-I T."/>
            <person name="Takeda H."/>
            <person name="Morishita S."/>
            <person name="Kohara Y."/>
        </authorList>
    </citation>
    <scope>NUCLEOTIDE SEQUENCE [LARGE SCALE GENOMIC DNA]</scope>
    <source>
        <strain>Hd-rR</strain>
    </source>
</reference>
<name>A0A3P9IYX7_ORYLA</name>
<dbReference type="SMART" id="SM00308">
    <property type="entry name" value="LH2"/>
    <property type="match status" value="1"/>
</dbReference>
<evidence type="ECO:0000259" key="1">
    <source>
        <dbReference type="SMART" id="SM00308"/>
    </source>
</evidence>
<reference evidence="2" key="4">
    <citation type="submission" date="2025-09" db="UniProtKB">
        <authorList>
            <consortium name="Ensembl"/>
        </authorList>
    </citation>
    <scope>IDENTIFICATION</scope>
    <source>
        <strain evidence="2">HSOK</strain>
    </source>
</reference>
<dbReference type="AlphaFoldDB" id="A0A3P9IYX7"/>
<evidence type="ECO:0000313" key="3">
    <source>
        <dbReference type="Proteomes" id="UP000265200"/>
    </source>
</evidence>
<dbReference type="Proteomes" id="UP000265200">
    <property type="component" value="Chromosome 9"/>
</dbReference>
<accession>A0A3P9IYX7</accession>
<dbReference type="SUPFAM" id="SSF49723">
    <property type="entry name" value="Lipase/lipooxygenase domain (PLAT/LH2 domain)"/>
    <property type="match status" value="1"/>
</dbReference>
<dbReference type="InterPro" id="IPR036392">
    <property type="entry name" value="PLAT/LH2_dom_sf"/>
</dbReference>
<dbReference type="Gene3D" id="2.60.60.20">
    <property type="entry name" value="PLAT/LH2 domain"/>
    <property type="match status" value="1"/>
</dbReference>
<dbReference type="Ensembl" id="ENSORLT00015006160.1">
    <property type="protein sequence ID" value="ENSORLP00015025149.1"/>
    <property type="gene ID" value="ENSORLG00015006077.1"/>
</dbReference>
<proteinExistence type="predicted"/>
<reference evidence="2 3" key="2">
    <citation type="submission" date="2017-04" db="EMBL/GenBank/DDBJ databases">
        <title>CpG methylation of centromeres and impact of large insertions on vertebrate speciation.</title>
        <authorList>
            <person name="Ichikawa K."/>
            <person name="Yoshimura J."/>
            <person name="Morishita S."/>
        </authorList>
    </citation>
    <scope>NUCLEOTIDE SEQUENCE</scope>
    <source>
        <strain evidence="2 3">HSOK</strain>
    </source>
</reference>
<reference evidence="2" key="3">
    <citation type="submission" date="2025-08" db="UniProtKB">
        <authorList>
            <consortium name="Ensembl"/>
        </authorList>
    </citation>
    <scope>IDENTIFICATION</scope>
    <source>
        <strain evidence="2">HSOK</strain>
    </source>
</reference>
<organism evidence="2 3">
    <name type="scientific">Oryzias latipes</name>
    <name type="common">Japanese rice fish</name>
    <name type="synonym">Japanese killifish</name>
    <dbReference type="NCBI Taxonomy" id="8090"/>
    <lineage>
        <taxon>Eukaryota</taxon>
        <taxon>Metazoa</taxon>
        <taxon>Chordata</taxon>
        <taxon>Craniata</taxon>
        <taxon>Vertebrata</taxon>
        <taxon>Euteleostomi</taxon>
        <taxon>Actinopterygii</taxon>
        <taxon>Neopterygii</taxon>
        <taxon>Teleostei</taxon>
        <taxon>Neoteleostei</taxon>
        <taxon>Acanthomorphata</taxon>
        <taxon>Ovalentaria</taxon>
        <taxon>Atherinomorphae</taxon>
        <taxon>Beloniformes</taxon>
        <taxon>Adrianichthyidae</taxon>
        <taxon>Oryziinae</taxon>
        <taxon>Oryzias</taxon>
    </lineage>
</organism>
<protein>
    <recommendedName>
        <fullName evidence="1">PLAT domain-containing protein</fullName>
    </recommendedName>
</protein>
<dbReference type="Pfam" id="PF01477">
    <property type="entry name" value="PLAT"/>
    <property type="match status" value="1"/>
</dbReference>